<protein>
    <submittedName>
        <fullName evidence="1">Uncharacterized protein</fullName>
    </submittedName>
</protein>
<reference evidence="2" key="1">
    <citation type="submission" date="2010-08" db="EMBL/GenBank/DDBJ databases">
        <authorList>
            <consortium name="Caenorhabditis japonica Sequencing Consortium"/>
            <person name="Wilson R.K."/>
        </authorList>
    </citation>
    <scope>NUCLEOTIDE SEQUENCE [LARGE SCALE GENOMIC DNA]</scope>
    <source>
        <strain evidence="2">DF5081</strain>
    </source>
</reference>
<reference evidence="1" key="2">
    <citation type="submission" date="2022-06" db="UniProtKB">
        <authorList>
            <consortium name="EnsemblMetazoa"/>
        </authorList>
    </citation>
    <scope>IDENTIFICATION</scope>
    <source>
        <strain evidence="1">DF5081</strain>
    </source>
</reference>
<dbReference type="EnsemblMetazoa" id="CJA33009.1">
    <property type="protein sequence ID" value="CJA33009.1"/>
    <property type="gene ID" value="WBGene00208856"/>
</dbReference>
<name>A0A8R1IC78_CAEJA</name>
<dbReference type="AlphaFoldDB" id="A0A8R1IC78"/>
<organism evidence="1 2">
    <name type="scientific">Caenorhabditis japonica</name>
    <dbReference type="NCBI Taxonomy" id="281687"/>
    <lineage>
        <taxon>Eukaryota</taxon>
        <taxon>Metazoa</taxon>
        <taxon>Ecdysozoa</taxon>
        <taxon>Nematoda</taxon>
        <taxon>Chromadorea</taxon>
        <taxon>Rhabditida</taxon>
        <taxon>Rhabditina</taxon>
        <taxon>Rhabditomorpha</taxon>
        <taxon>Rhabditoidea</taxon>
        <taxon>Rhabditidae</taxon>
        <taxon>Peloderinae</taxon>
        <taxon>Caenorhabditis</taxon>
    </lineage>
</organism>
<sequence length="44" mass="5046">TSVNVESNTWMYFLGGSKQNSHQNYITRQTSTFESWIGNKSTSE</sequence>
<dbReference type="Proteomes" id="UP000005237">
    <property type="component" value="Unassembled WGS sequence"/>
</dbReference>
<evidence type="ECO:0000313" key="2">
    <source>
        <dbReference type="Proteomes" id="UP000005237"/>
    </source>
</evidence>
<proteinExistence type="predicted"/>
<keyword evidence="2" id="KW-1185">Reference proteome</keyword>
<evidence type="ECO:0000313" key="1">
    <source>
        <dbReference type="EnsemblMetazoa" id="CJA33009.1"/>
    </source>
</evidence>
<accession>A0A8R1IC78</accession>